<keyword evidence="3" id="KW-1185">Reference proteome</keyword>
<dbReference type="eggNOG" id="ENOG502S9CE">
    <property type="taxonomic scope" value="Eukaryota"/>
</dbReference>
<reference evidence="2 3" key="1">
    <citation type="journal article" date="2011" name="Proc. Natl. Acad. Sci. U.S.A.">
        <title>Evolutionary erosion of yeast sex chromosomes by mating-type switching accidents.</title>
        <authorList>
            <person name="Gordon J.L."/>
            <person name="Armisen D."/>
            <person name="Proux-Wera E."/>
            <person name="Oheigeartaigh S.S."/>
            <person name="Byrne K.P."/>
            <person name="Wolfe K.H."/>
        </authorList>
    </citation>
    <scope>NUCLEOTIDE SEQUENCE [LARGE SCALE GENOMIC DNA]</scope>
    <source>
        <strain evidence="3">ATCC 76901 / BCRC 22586 / CBS 4309 / NBRC 1992 / NRRL Y-12630</strain>
    </source>
</reference>
<dbReference type="Proteomes" id="UP000001640">
    <property type="component" value="Chromosome 1"/>
</dbReference>
<dbReference type="FunCoup" id="G0V8E5">
    <property type="interactions" value="17"/>
</dbReference>
<proteinExistence type="predicted"/>
<gene>
    <name evidence="2" type="primary">NCAS0A11850</name>
    <name evidence="2" type="ordered locus">NCAS_0A11850</name>
</gene>
<evidence type="ECO:0000313" key="3">
    <source>
        <dbReference type="Proteomes" id="UP000001640"/>
    </source>
</evidence>
<keyword evidence="1" id="KW-0812">Transmembrane</keyword>
<keyword evidence="1" id="KW-1133">Transmembrane helix</keyword>
<feature type="transmembrane region" description="Helical" evidence="1">
    <location>
        <begin position="12"/>
        <end position="31"/>
    </location>
</feature>
<dbReference type="KEGG" id="ncs:NCAS_0A11850"/>
<dbReference type="AlphaFoldDB" id="G0V8E5"/>
<dbReference type="GO" id="GO:0005743">
    <property type="term" value="C:mitochondrial inner membrane"/>
    <property type="evidence" value="ECO:0007669"/>
    <property type="project" value="EnsemblFungi"/>
</dbReference>
<organism evidence="2 3">
    <name type="scientific">Naumovozyma castellii</name>
    <name type="common">Yeast</name>
    <name type="synonym">Saccharomyces castellii</name>
    <dbReference type="NCBI Taxonomy" id="27288"/>
    <lineage>
        <taxon>Eukaryota</taxon>
        <taxon>Fungi</taxon>
        <taxon>Dikarya</taxon>
        <taxon>Ascomycota</taxon>
        <taxon>Saccharomycotina</taxon>
        <taxon>Saccharomycetes</taxon>
        <taxon>Saccharomycetales</taxon>
        <taxon>Saccharomycetaceae</taxon>
        <taxon>Naumovozyma</taxon>
    </lineage>
</organism>
<dbReference type="OMA" id="AQVKPGF"/>
<keyword evidence="1" id="KW-0472">Membrane</keyword>
<dbReference type="OrthoDB" id="3999982at2759"/>
<dbReference type="GO" id="GO:0034551">
    <property type="term" value="P:mitochondrial respiratory chain complex III assembly"/>
    <property type="evidence" value="ECO:0007669"/>
    <property type="project" value="EnsemblFungi"/>
</dbReference>
<protein>
    <submittedName>
        <fullName evidence="2">Uncharacterized protein</fullName>
    </submittedName>
</protein>
<dbReference type="GO" id="GO:0097250">
    <property type="term" value="P:mitochondrial respirasome assembly"/>
    <property type="evidence" value="ECO:0007669"/>
    <property type="project" value="EnsemblFungi"/>
</dbReference>
<dbReference type="HOGENOM" id="CLU_164897_1_0_1"/>
<evidence type="ECO:0000313" key="2">
    <source>
        <dbReference type="EMBL" id="CCC67743.1"/>
    </source>
</evidence>
<accession>G0V8E5</accession>
<dbReference type="RefSeq" id="XP_003674124.1">
    <property type="nucleotide sequence ID" value="XM_003674076.1"/>
</dbReference>
<dbReference type="GO" id="GO:0033617">
    <property type="term" value="P:mitochondrial respiratory chain complex IV assembly"/>
    <property type="evidence" value="ECO:0007669"/>
    <property type="project" value="EnsemblFungi"/>
</dbReference>
<evidence type="ECO:0000256" key="1">
    <source>
        <dbReference type="SAM" id="Phobius"/>
    </source>
</evidence>
<dbReference type="InParanoid" id="G0V8E5"/>
<name>G0V8E5_NAUCA</name>
<dbReference type="GeneID" id="96901222"/>
<sequence length="117" mass="13080">MSTNPFRNLGKNVLLITGVGIGSIYLAKVVIKRRRDAKFQPKAIYSNKPGTMGDLKNKDPSVSYYENLAQVKPGFPIHKDGEDKVPARKSKYEASGLSAVTRKRGDKLGFLDRRRNE</sequence>
<dbReference type="EMBL" id="HE576752">
    <property type="protein sequence ID" value="CCC67743.1"/>
    <property type="molecule type" value="Genomic_DNA"/>
</dbReference>
<reference key="2">
    <citation type="submission" date="2011-08" db="EMBL/GenBank/DDBJ databases">
        <title>Genome sequence of Naumovozyma castellii.</title>
        <authorList>
            <person name="Gordon J.L."/>
            <person name="Armisen D."/>
            <person name="Proux-Wera E."/>
            <person name="OhEigeartaigh S.S."/>
            <person name="Byrne K.P."/>
            <person name="Wolfe K.H."/>
        </authorList>
    </citation>
    <scope>NUCLEOTIDE SEQUENCE</scope>
    <source>
        <strain>Type strain:CBS 4309</strain>
    </source>
</reference>